<proteinExistence type="predicted"/>
<dbReference type="FunFam" id="3.30.300.30:FF:000015">
    <property type="entry name" value="Nonribosomal peptide synthase SidD"/>
    <property type="match status" value="2"/>
</dbReference>
<keyword evidence="8" id="KW-1185">Reference proteome</keyword>
<dbReference type="Pfam" id="PF00501">
    <property type="entry name" value="AMP-binding"/>
    <property type="match status" value="3"/>
</dbReference>
<dbReference type="InterPro" id="IPR010071">
    <property type="entry name" value="AA_adenyl_dom"/>
</dbReference>
<dbReference type="PANTHER" id="PTHR45527:SF16">
    <property type="entry name" value="NONRIBOSOMAL PEPTIDE SYNTHASE ATNA-RELATED"/>
    <property type="match status" value="1"/>
</dbReference>
<keyword evidence="5" id="KW-0808">Transferase</keyword>
<dbReference type="CDD" id="cd19545">
    <property type="entry name" value="FUM14_C_NRPS-like"/>
    <property type="match status" value="2"/>
</dbReference>
<keyword evidence="4" id="KW-0436">Ligase</keyword>
<dbReference type="PANTHER" id="PTHR45527">
    <property type="entry name" value="NONRIBOSOMAL PEPTIDE SYNTHETASE"/>
    <property type="match status" value="1"/>
</dbReference>
<dbReference type="Gene3D" id="3.30.559.30">
    <property type="entry name" value="Nonribosomal peptide synthetase, condensation domain"/>
    <property type="match status" value="2"/>
</dbReference>
<evidence type="ECO:0000256" key="5">
    <source>
        <dbReference type="ARBA" id="ARBA00022679"/>
    </source>
</evidence>
<dbReference type="Proteomes" id="UP001251528">
    <property type="component" value="Unassembled WGS sequence"/>
</dbReference>
<dbReference type="NCBIfam" id="TIGR01733">
    <property type="entry name" value="AA-adenyl-dom"/>
    <property type="match status" value="1"/>
</dbReference>
<dbReference type="SUPFAM" id="SSF52777">
    <property type="entry name" value="CoA-dependent acyltransferases"/>
    <property type="match status" value="4"/>
</dbReference>
<comment type="pathway">
    <text evidence="1">Alkaloid biosynthesis; ergot alkaloid biosynthesis.</text>
</comment>
<dbReference type="InterPro" id="IPR000873">
    <property type="entry name" value="AMP-dep_synth/lig_dom"/>
</dbReference>
<dbReference type="InterPro" id="IPR036736">
    <property type="entry name" value="ACP-like_sf"/>
</dbReference>
<evidence type="ECO:0000256" key="3">
    <source>
        <dbReference type="ARBA" id="ARBA00022553"/>
    </source>
</evidence>
<dbReference type="EMBL" id="JASWJB010000377">
    <property type="protein sequence ID" value="KAK2590969.1"/>
    <property type="molecule type" value="Genomic_DNA"/>
</dbReference>
<dbReference type="Gene3D" id="3.30.559.10">
    <property type="entry name" value="Chloramphenicol acetyltransferase-like domain"/>
    <property type="match status" value="2"/>
</dbReference>
<dbReference type="Pfam" id="PF00550">
    <property type="entry name" value="PP-binding"/>
    <property type="match status" value="2"/>
</dbReference>
<dbReference type="Gene3D" id="3.40.50.12780">
    <property type="entry name" value="N-terminal domain of ligase-like"/>
    <property type="match status" value="2"/>
</dbReference>
<dbReference type="GO" id="GO:0031177">
    <property type="term" value="F:phosphopantetheine binding"/>
    <property type="evidence" value="ECO:0007669"/>
    <property type="project" value="TreeGrafter"/>
</dbReference>
<dbReference type="GO" id="GO:0044550">
    <property type="term" value="P:secondary metabolite biosynthetic process"/>
    <property type="evidence" value="ECO:0007669"/>
    <property type="project" value="TreeGrafter"/>
</dbReference>
<dbReference type="PROSITE" id="PS00455">
    <property type="entry name" value="AMP_BINDING"/>
    <property type="match status" value="2"/>
</dbReference>
<dbReference type="SUPFAM" id="SSF47336">
    <property type="entry name" value="ACP-like"/>
    <property type="match status" value="2"/>
</dbReference>
<gene>
    <name evidence="7" type="ORF">QQS21_011348</name>
</gene>
<name>A0AAJ0FTE9_9HYPO</name>
<dbReference type="PROSITE" id="PS50075">
    <property type="entry name" value="CARRIER"/>
    <property type="match status" value="2"/>
</dbReference>
<dbReference type="SUPFAM" id="SSF56801">
    <property type="entry name" value="Acetyl-CoA synthetase-like"/>
    <property type="match status" value="3"/>
</dbReference>
<evidence type="ECO:0000256" key="4">
    <source>
        <dbReference type="ARBA" id="ARBA00022598"/>
    </source>
</evidence>
<dbReference type="GO" id="GO:0016874">
    <property type="term" value="F:ligase activity"/>
    <property type="evidence" value="ECO:0007669"/>
    <property type="project" value="UniProtKB-KW"/>
</dbReference>
<accession>A0AAJ0FTE9</accession>
<comment type="caution">
    <text evidence="7">The sequence shown here is derived from an EMBL/GenBank/DDBJ whole genome shotgun (WGS) entry which is preliminary data.</text>
</comment>
<feature type="domain" description="Carrier" evidence="6">
    <location>
        <begin position="555"/>
        <end position="631"/>
    </location>
</feature>
<dbReference type="GO" id="GO:0016740">
    <property type="term" value="F:transferase activity"/>
    <property type="evidence" value="ECO:0007669"/>
    <property type="project" value="UniProtKB-KW"/>
</dbReference>
<evidence type="ECO:0000256" key="1">
    <source>
        <dbReference type="ARBA" id="ARBA00005107"/>
    </source>
</evidence>
<keyword evidence="3" id="KW-0597">Phosphoprotein</keyword>
<reference evidence="7" key="1">
    <citation type="submission" date="2023-06" db="EMBL/GenBank/DDBJ databases">
        <title>Conoideocrella luteorostrata (Hypocreales: Clavicipitaceae), a potential biocontrol fungus for elongate hemlock scale in United States Christmas tree production areas.</title>
        <authorList>
            <person name="Barrett H."/>
            <person name="Lovett B."/>
            <person name="Macias A.M."/>
            <person name="Stajich J.E."/>
            <person name="Kasson M.T."/>
        </authorList>
    </citation>
    <scope>NUCLEOTIDE SEQUENCE</scope>
    <source>
        <strain evidence="7">ARSEF 14590</strain>
    </source>
</reference>
<dbReference type="InterPro" id="IPR009081">
    <property type="entry name" value="PP-bd_ACP"/>
</dbReference>
<protein>
    <recommendedName>
        <fullName evidence="6">Carrier domain-containing protein</fullName>
    </recommendedName>
</protein>
<evidence type="ECO:0000256" key="2">
    <source>
        <dbReference type="ARBA" id="ARBA00022450"/>
    </source>
</evidence>
<dbReference type="InterPro" id="IPR001242">
    <property type="entry name" value="Condensation_dom"/>
</dbReference>
<keyword evidence="2" id="KW-0596">Phosphopantetheine</keyword>
<dbReference type="InterPro" id="IPR023213">
    <property type="entry name" value="CAT-like_dom_sf"/>
</dbReference>
<dbReference type="Gene3D" id="3.30.300.30">
    <property type="match status" value="2"/>
</dbReference>
<evidence type="ECO:0000313" key="8">
    <source>
        <dbReference type="Proteomes" id="UP001251528"/>
    </source>
</evidence>
<evidence type="ECO:0000313" key="7">
    <source>
        <dbReference type="EMBL" id="KAK2590969.1"/>
    </source>
</evidence>
<sequence>MRAAAISYHLLLHELLEEQARRSPENVALEFHPDVNMTYYELNNEANRLARYLEKHKSQYGEVVAVCFEKSPLLVVAIIAILKAGMAWVPIPMDAPPARISSILSACDARFALCSGSARQIVEDLACLIVLDDLLSDPDFLAYPDANLACDRNPSDLCHILFTSGSTGVPKGVALEHRAVVHCVCEMVKEFGLTKKTRTLQFSAATFDAFSLDVFMSIFCGGCLVMAPPSAMVADITAFVRNARITYAHITPTILDMIDPLGVPGFQTVSSTGEALSEKLANRWRRNVRLFNSYGPTETIVCTIQYLGDNQIDAACIGKAVNGLKVCLLAPGELDEVAEGSIGEICVAGPHLFRGYISAEKLSDTELRSSECFRNGIRYYRTGDMGKMEACRGGGYTLRYLGRRDGQVKVHGIRADLGDVEHSILPCEAVKNCVIVLPRSGPSQGRLCCILTLRPCSTREPNSESRKARFMGDSVELLNSSDDVLSALKRSKDVAAARLPTHALPTSWWPVKEFPLTSSGKIDRVKLRSLLETVEKEIYVQHLHDFACKVQVQSSPSGIVEQQLQSLWADVLSRPISNIDTTVSFIQFGADSLDVIRFISKARVKGIELDIPQVYTAKTIRQLARSQQPLSEHQATLQNPVYRPFSALPIDRPLGYLMKSAATVCQVGVEEIEDIFGTTPYQAGLMTSDLKSPGTYICAFSWTLLRSIDVERFCSTWKVLLANEAVLRSRLIWDETGDNLLQVIVRYREINWSEEYFEAPMSIGTDLCRGFTKWHDELQGWKFFLKIHHSIIDGWSLRLMLNRLRSMYFGEDIQSPQRLSFAEFMYYRTEEENRKQNASSTFWSNYLKGSTQLDFPPSPSESYHEVHATEHQSLQITGLFQHTGASFGVTRATLLYAVVALVLAMNGDSEDVTFGLILAGRESPLNGVFDMIGPAFANFPFRTKVDRRMTMKSFLQRIEDRITNIIPHQHYGLQRIRQCGEGASRACDLRCLVIVQPEDENLGGEGLWDEVHGQTSGRADSIPVTLEFVLEDSKILVNCNFDPAFLSRQDVGILLGQLSHVLKNLEGSTSRPDLLVSQVKLEGQDEQSPFLDWAKRHGASVESCLHDIFHDNVEKYADRIAIDDQDTRQQITYQKLDAYSSRLCHYLQLHCQIAPETIIPVVLTKSPLAVIAILAVLKAGGAYAPIDPSWPVGRVRHILQETRASVLLLCSSYISTEYRESMGTTVLMDLTDYSWEKKQLRAAEDGEAESCKRRTVKATSSLNLACVLYTSGSTGLPKGVMLEHRALCTSLAHLTRVFKMKPGTRHLQFSSFVFDLSVADIFVSLFSGGCICIPTEENRLNRLSATVRDMAIESAILTPSLADLISPEDAGSLNTLMTAGEMMRTSLIKKWSQKIRLLNAYGLIETSILTSVSDPLSSDASPANIGRNITAWHWIVRKDSDGALYSVPKGCIGEIAVADHILARGYVNNASLTEKHFVEAPDLTAGLTTSRIYLTGDIGRYTADGNICLMGRNDQMVKVNGIRVESGESEQQLQQQGGIFASCVVQWLQDEHSHPKLAAFIQVSSSNSGELAGSSIIAVEDMTQPFQESCRYAQLRLQDLLPVQYIPTLFVPIRWVPYTTSGKVDLKLLKNELQKIPSMLGIFGVNKSPKESGGELPVSLSEIALESSFRQIFANKQQYHTNVDFFTQGGDSFSAIKLVSATRKHGWEISIQQVYRHPILRDLAAVASPVQKCLKPVPAFSMVDDVDFDYNISMAAEKCGVRKTQVSDLYPCTAMQEALMISSAKSGGFFNQEVFQLAEETSSATLETVLQSVWSKHAILRTRIILDKGYHSFQVVVKEKIEIAIVTEQTVQEYLQKDIAIVPGYGDKLCRCAILKCTSGSFLVISQHHAVYDGWSMNLVVADIEQQYFATNVSRDPPPTFASFLQYVTELCKAPQAENYWKQHLKGASVTALPQIKIPTHFEANQKYSMEVQLPIDDRHSLATIAEAAWGLLLCRYTGLEDVTFGCVRAGRTAPVENIDSIVGPTIVTIPRRVVAPRGLRVGSYLENIEAAIIDTLPWEQFGHQNIRKLSADAHNACQFSSLLVVQLSPPESEMARSKILIPQTIGDSLFKDDCLTVECQPRGNHLIISILYDDRAIAREDVDWISHNFARLLSEIVLKPRQILQELDVIGPRGTKQVQMWNTSTFIPSPTRVDDIFTLRAREWPSLNAVKASDALLTYMELDTLSSKLAAKLGTLGIGGGNTVPLLMSKSAVAIVSMLAILKAGAAYVPLELDSAKHQLELLRGKPGIAMVLCTPDLASKLLNHPVKVVCCTIEDFMLEEYSMFP</sequence>
<organism evidence="7 8">
    <name type="scientific">Conoideocrella luteorostrata</name>
    <dbReference type="NCBI Taxonomy" id="1105319"/>
    <lineage>
        <taxon>Eukaryota</taxon>
        <taxon>Fungi</taxon>
        <taxon>Dikarya</taxon>
        <taxon>Ascomycota</taxon>
        <taxon>Pezizomycotina</taxon>
        <taxon>Sordariomycetes</taxon>
        <taxon>Hypocreomycetidae</taxon>
        <taxon>Hypocreales</taxon>
        <taxon>Clavicipitaceae</taxon>
        <taxon>Conoideocrella</taxon>
    </lineage>
</organism>
<dbReference type="Gene3D" id="3.40.50.980">
    <property type="match status" value="2"/>
</dbReference>
<evidence type="ECO:0000259" key="6">
    <source>
        <dbReference type="PROSITE" id="PS50075"/>
    </source>
</evidence>
<dbReference type="GO" id="GO:0005737">
    <property type="term" value="C:cytoplasm"/>
    <property type="evidence" value="ECO:0007669"/>
    <property type="project" value="TreeGrafter"/>
</dbReference>
<dbReference type="Pfam" id="PF00668">
    <property type="entry name" value="Condensation"/>
    <property type="match status" value="2"/>
</dbReference>
<dbReference type="InterPro" id="IPR020845">
    <property type="entry name" value="AMP-binding_CS"/>
</dbReference>
<dbReference type="InterPro" id="IPR042099">
    <property type="entry name" value="ANL_N_sf"/>
</dbReference>
<feature type="domain" description="Carrier" evidence="6">
    <location>
        <begin position="1656"/>
        <end position="1731"/>
    </location>
</feature>
<dbReference type="CDD" id="cd05918">
    <property type="entry name" value="A_NRPS_SidN3_like"/>
    <property type="match status" value="1"/>
</dbReference>
<dbReference type="GO" id="GO:0043041">
    <property type="term" value="P:amino acid activation for nonribosomal peptide biosynthetic process"/>
    <property type="evidence" value="ECO:0007669"/>
    <property type="project" value="TreeGrafter"/>
</dbReference>
<dbReference type="InterPro" id="IPR045851">
    <property type="entry name" value="AMP-bd_C_sf"/>
</dbReference>
<dbReference type="Gene3D" id="1.10.1200.10">
    <property type="entry name" value="ACP-like"/>
    <property type="match status" value="2"/>
</dbReference>